<dbReference type="UniPathway" id="UPA00659"/>
<dbReference type="AlphaFoldDB" id="A0A6J6MEC6"/>
<evidence type="ECO:0000256" key="4">
    <source>
        <dbReference type="ARBA" id="ARBA00023002"/>
    </source>
</evidence>
<reference evidence="11" key="1">
    <citation type="submission" date="2020-05" db="EMBL/GenBank/DDBJ databases">
        <authorList>
            <person name="Chiriac C."/>
            <person name="Salcher M."/>
            <person name="Ghai R."/>
            <person name="Kavagutti S V."/>
        </authorList>
    </citation>
    <scope>NUCLEOTIDE SEQUENCE</scope>
</reference>
<accession>A0A6J6MEC6</accession>
<keyword evidence="8" id="KW-0511">Multifunctional enzyme</keyword>
<dbReference type="GO" id="GO:0016509">
    <property type="term" value="F:long-chain (3S)-3-hydroxyacyl-CoA dehydrogenase (NAD+) activity"/>
    <property type="evidence" value="ECO:0007669"/>
    <property type="project" value="TreeGrafter"/>
</dbReference>
<dbReference type="InterPro" id="IPR008927">
    <property type="entry name" value="6-PGluconate_DH-like_C_sf"/>
</dbReference>
<dbReference type="SUPFAM" id="SSF48179">
    <property type="entry name" value="6-phosphogluconate dehydrogenase C-terminal domain-like"/>
    <property type="match status" value="2"/>
</dbReference>
<proteinExistence type="inferred from homology"/>
<keyword evidence="4" id="KW-0560">Oxidoreductase</keyword>
<dbReference type="Gene3D" id="3.90.226.10">
    <property type="entry name" value="2-enoyl-CoA Hydratase, Chain A, domain 1"/>
    <property type="match status" value="1"/>
</dbReference>
<dbReference type="GO" id="GO:0004300">
    <property type="term" value="F:enoyl-CoA hydratase activity"/>
    <property type="evidence" value="ECO:0007669"/>
    <property type="project" value="TreeGrafter"/>
</dbReference>
<comment type="pathway">
    <text evidence="1">Lipid metabolism; fatty acid beta-oxidation.</text>
</comment>
<dbReference type="Gene3D" id="3.40.50.720">
    <property type="entry name" value="NAD(P)-binding Rossmann-like Domain"/>
    <property type="match status" value="1"/>
</dbReference>
<evidence type="ECO:0000259" key="10">
    <source>
        <dbReference type="Pfam" id="PF02737"/>
    </source>
</evidence>
<name>A0A6J6MEC6_9ZZZZ</name>
<dbReference type="InterPro" id="IPR029045">
    <property type="entry name" value="ClpP/crotonase-like_dom_sf"/>
</dbReference>
<dbReference type="Pfam" id="PF00725">
    <property type="entry name" value="3HCDH"/>
    <property type="match status" value="1"/>
</dbReference>
<dbReference type="InterPro" id="IPR050136">
    <property type="entry name" value="FA_oxidation_alpha_subunit"/>
</dbReference>
<gene>
    <name evidence="11" type="ORF">UFOPK2342_00519</name>
    <name evidence="12" type="ORF">UFOPK2423_01330</name>
    <name evidence="13" type="ORF">UFOPK3266_00841</name>
</gene>
<dbReference type="Pfam" id="PF00378">
    <property type="entry name" value="ECH_1"/>
    <property type="match status" value="1"/>
</dbReference>
<sequence length="703" mass="74628">MSTIEMPAGAPEEVVTHALRRDLDLTPFGTPGKLAIITLDNGLDYTRPNTFGAQGLAELGKVLDEAKADAGVVGVAITGKPYILAAGADLSAVSFVTEKAQASAISQLGHDVFRKLGELGKPTFTFINGLALGGGLEVALHSDYRTIAKSATIGLPEVFLGLVPGWGGSQLLPRLIGPEKAVQVIILNALNNNKMLSAPEASEAGVADALLAPADFLEKSVEFAAEVISGRKKITRTDHTKDAAPWDAAIAVGKAAAAKKYIGADIAAPRKALELIALSRTASRDEGFAAEDRALTDLIMTNELRASIYSFNLIQKMGKKVQGAPKSSLARKVTKVGVVGAGLMASQLALLFVRRMKVPVIMSDIDQERVDKGVAYVHAEIAKLVAKGRLSEPAANRLTGLVTGTVDKSVYATCDFVIEAVFEEMGVKQKLFSELEEIITPECILATNTSSLSVEGMSKHLKHPERVVGFHFFNPVGLMPLLEVARTPHTTDEATATAIAVGKELKKTMVITKDAPAFVVNRLLTRFWGEVTDAADEGTPFEIADTAISPLGLPMTPFTLFGLVGPAVALHVSQTLHDTLGPRFTVSENMKSIVAAGVRTFYIKNEAGKIVPNPEAFALMKQGSSPSTADQVRVRALTAIAQEARMMLDEEVVATPQEIDLCMMMGAGWPLHTGGILPYLDESGISEAATGRRFHPKGVASLP</sequence>
<keyword evidence="3" id="KW-0276">Fatty acid metabolism</keyword>
<evidence type="ECO:0000313" key="12">
    <source>
        <dbReference type="EMBL" id="CAB4703903.1"/>
    </source>
</evidence>
<keyword evidence="5" id="KW-0520">NAD</keyword>
<comment type="similarity">
    <text evidence="2">In the central section; belongs to the 3-hydroxyacyl-CoA dehydrogenase family.</text>
</comment>
<dbReference type="FunFam" id="3.40.50.720:FF:000009">
    <property type="entry name" value="Fatty oxidation complex, alpha subunit"/>
    <property type="match status" value="1"/>
</dbReference>
<dbReference type="EMBL" id="CAEZXB010000006">
    <property type="protein sequence ID" value="CAB4672222.1"/>
    <property type="molecule type" value="Genomic_DNA"/>
</dbReference>
<keyword evidence="6" id="KW-0443">Lipid metabolism</keyword>
<dbReference type="PANTHER" id="PTHR43612:SF3">
    <property type="entry name" value="TRIFUNCTIONAL ENZYME SUBUNIT ALPHA, MITOCHONDRIAL"/>
    <property type="match status" value="1"/>
</dbReference>
<evidence type="ECO:0000313" key="11">
    <source>
        <dbReference type="EMBL" id="CAB4672222.1"/>
    </source>
</evidence>
<dbReference type="InterPro" id="IPR006176">
    <property type="entry name" value="3-OHacyl-CoA_DH_NAD-bd"/>
</dbReference>
<keyword evidence="7" id="KW-0456">Lyase</keyword>
<dbReference type="InterPro" id="IPR006108">
    <property type="entry name" value="3HC_DH_C"/>
</dbReference>
<evidence type="ECO:0000313" key="13">
    <source>
        <dbReference type="EMBL" id="CAB4843255.1"/>
    </source>
</evidence>
<evidence type="ECO:0000259" key="9">
    <source>
        <dbReference type="Pfam" id="PF00725"/>
    </source>
</evidence>
<evidence type="ECO:0000256" key="6">
    <source>
        <dbReference type="ARBA" id="ARBA00023098"/>
    </source>
</evidence>
<dbReference type="InterPro" id="IPR036291">
    <property type="entry name" value="NAD(P)-bd_dom_sf"/>
</dbReference>
<evidence type="ECO:0000256" key="3">
    <source>
        <dbReference type="ARBA" id="ARBA00022832"/>
    </source>
</evidence>
<evidence type="ECO:0000256" key="8">
    <source>
        <dbReference type="ARBA" id="ARBA00023268"/>
    </source>
</evidence>
<dbReference type="SUPFAM" id="SSF52096">
    <property type="entry name" value="ClpP/crotonase"/>
    <property type="match status" value="1"/>
</dbReference>
<evidence type="ECO:0000256" key="5">
    <source>
        <dbReference type="ARBA" id="ARBA00023027"/>
    </source>
</evidence>
<dbReference type="GO" id="GO:0006635">
    <property type="term" value="P:fatty acid beta-oxidation"/>
    <property type="evidence" value="ECO:0007669"/>
    <property type="project" value="UniProtKB-UniPathway"/>
</dbReference>
<dbReference type="GO" id="GO:0070403">
    <property type="term" value="F:NAD+ binding"/>
    <property type="evidence" value="ECO:0007669"/>
    <property type="project" value="InterPro"/>
</dbReference>
<dbReference type="Pfam" id="PF02737">
    <property type="entry name" value="3HCDH_N"/>
    <property type="match status" value="1"/>
</dbReference>
<feature type="domain" description="3-hydroxyacyl-CoA dehydrogenase NAD binding" evidence="10">
    <location>
        <begin position="335"/>
        <end position="514"/>
    </location>
</feature>
<dbReference type="SUPFAM" id="SSF51735">
    <property type="entry name" value="NAD(P)-binding Rossmann-fold domains"/>
    <property type="match status" value="1"/>
</dbReference>
<evidence type="ECO:0000256" key="7">
    <source>
        <dbReference type="ARBA" id="ARBA00023239"/>
    </source>
</evidence>
<organism evidence="11">
    <name type="scientific">freshwater metagenome</name>
    <dbReference type="NCBI Taxonomy" id="449393"/>
    <lineage>
        <taxon>unclassified sequences</taxon>
        <taxon>metagenomes</taxon>
        <taxon>ecological metagenomes</taxon>
    </lineage>
</organism>
<dbReference type="EMBL" id="CAFBAA010000018">
    <property type="protein sequence ID" value="CAB4843255.1"/>
    <property type="molecule type" value="Genomic_DNA"/>
</dbReference>
<dbReference type="EMBL" id="CAEZXN010000037">
    <property type="protein sequence ID" value="CAB4703903.1"/>
    <property type="molecule type" value="Genomic_DNA"/>
</dbReference>
<dbReference type="CDD" id="cd06558">
    <property type="entry name" value="crotonase-like"/>
    <property type="match status" value="1"/>
</dbReference>
<dbReference type="PANTHER" id="PTHR43612">
    <property type="entry name" value="TRIFUNCTIONAL ENZYME SUBUNIT ALPHA"/>
    <property type="match status" value="1"/>
</dbReference>
<protein>
    <submittedName>
        <fullName evidence="11">Unannotated protein</fullName>
    </submittedName>
</protein>
<evidence type="ECO:0000256" key="2">
    <source>
        <dbReference type="ARBA" id="ARBA00007005"/>
    </source>
</evidence>
<feature type="domain" description="3-hydroxyacyl-CoA dehydrogenase C-terminal" evidence="9">
    <location>
        <begin position="518"/>
        <end position="597"/>
    </location>
</feature>
<dbReference type="InterPro" id="IPR001753">
    <property type="entry name" value="Enoyl-CoA_hydra/iso"/>
</dbReference>
<dbReference type="Gene3D" id="1.10.1040.50">
    <property type="match status" value="1"/>
</dbReference>
<evidence type="ECO:0000256" key="1">
    <source>
        <dbReference type="ARBA" id="ARBA00005005"/>
    </source>
</evidence>